<name>A0AA38VGZ4_9PEZI</name>
<keyword evidence="9 12" id="KW-0408">Iron</keyword>
<dbReference type="SUPFAM" id="SSF48264">
    <property type="entry name" value="Cytochrome P450"/>
    <property type="match status" value="1"/>
</dbReference>
<evidence type="ECO:0000256" key="10">
    <source>
        <dbReference type="ARBA" id="ARBA00023033"/>
    </source>
</evidence>
<feature type="transmembrane region" description="Helical" evidence="13">
    <location>
        <begin position="69"/>
        <end position="93"/>
    </location>
</feature>
<dbReference type="PRINTS" id="PR00385">
    <property type="entry name" value="P450"/>
</dbReference>
<dbReference type="GO" id="GO:0020037">
    <property type="term" value="F:heme binding"/>
    <property type="evidence" value="ECO:0007669"/>
    <property type="project" value="InterPro"/>
</dbReference>
<dbReference type="Pfam" id="PF00067">
    <property type="entry name" value="p450"/>
    <property type="match status" value="1"/>
</dbReference>
<evidence type="ECO:0000256" key="4">
    <source>
        <dbReference type="ARBA" id="ARBA00022617"/>
    </source>
</evidence>
<evidence type="ECO:0000256" key="1">
    <source>
        <dbReference type="ARBA" id="ARBA00001971"/>
    </source>
</evidence>
<evidence type="ECO:0000256" key="5">
    <source>
        <dbReference type="ARBA" id="ARBA00022692"/>
    </source>
</evidence>
<comment type="similarity">
    <text evidence="3">Belongs to the cytochrome P450 family.</text>
</comment>
<dbReference type="PANTHER" id="PTHR24305:SF187">
    <property type="entry name" value="P450, PUTATIVE (EUROFUNG)-RELATED"/>
    <property type="match status" value="1"/>
</dbReference>
<reference evidence="14" key="1">
    <citation type="submission" date="2022-07" db="EMBL/GenBank/DDBJ databases">
        <title>Fungi with potential for degradation of polypropylene.</title>
        <authorList>
            <person name="Gostincar C."/>
        </authorList>
    </citation>
    <scope>NUCLEOTIDE SEQUENCE</scope>
    <source>
        <strain evidence="14">EXF-13287</strain>
    </source>
</reference>
<keyword evidence="5 13" id="KW-0812">Transmembrane</keyword>
<evidence type="ECO:0000256" key="2">
    <source>
        <dbReference type="ARBA" id="ARBA00004370"/>
    </source>
</evidence>
<evidence type="ECO:0000256" key="13">
    <source>
        <dbReference type="SAM" id="Phobius"/>
    </source>
</evidence>
<protein>
    <submittedName>
        <fullName evidence="14">Cytochrome P450 monooxygenase</fullName>
    </submittedName>
</protein>
<dbReference type="AlphaFoldDB" id="A0AA38VGZ4"/>
<feature type="binding site" description="axial binding residue" evidence="12">
    <location>
        <position position="493"/>
    </location>
    <ligand>
        <name>heme</name>
        <dbReference type="ChEBI" id="CHEBI:30413"/>
    </ligand>
    <ligandPart>
        <name>Fe</name>
        <dbReference type="ChEBI" id="CHEBI:18248"/>
    </ligandPart>
</feature>
<proteinExistence type="inferred from homology"/>
<sequence>MGELFRITNLIERKELGCAVMAVAGVLTHLLYFIRGEHDRQAYQWVKRAAFGFGILCLALLYLTGYNVLQTLICTLLFAPSYFAGLYSSIAIYRLFLHPLRRFPGPFWARLSNFYHSYTIKESDNYLYMQKLHRKFGPIVRTGPGNLSVSDPNAIRLVLANESRCTKSPWYDKSLPVVNLHTVRDQNVHDNRRKVFSKAFAPSAMKDYETRVVVHCEEFVRQMQRLAGQPFDASAWFKYFAFDVMGDLGLGKEFHMMTSEKNRWIPDLLEISMEHVGITTPIPWISPILHKLPGAGKNARAWLDFVGSQVQERVEKQVDRPDILSHLVQAYNDSNKTKDDYQWLRGDTRLTIVGGSDTTASTLTFLFYHLAKDPSQVEKLRAELEPLLNGKPQLEQKDVSKAKHLNGVIQEALRLHPAIPSGFPRTTPPEGITVSGTYIPGNMTVVLPVYAMHHDEANYERAEEFVPERWYSRPDMIKNKDAFLTWNIGTNGCIGRALAISEMRNLITHWIQAFKSVRFAPGEDGTELVTKTKDHFTVGVTPFHLVFEKK</sequence>
<keyword evidence="10 14" id="KW-0503">Monooxygenase</keyword>
<dbReference type="InterPro" id="IPR036396">
    <property type="entry name" value="Cyt_P450_sf"/>
</dbReference>
<evidence type="ECO:0000256" key="3">
    <source>
        <dbReference type="ARBA" id="ARBA00010617"/>
    </source>
</evidence>
<evidence type="ECO:0000313" key="14">
    <source>
        <dbReference type="EMBL" id="KAJ9150634.1"/>
    </source>
</evidence>
<keyword evidence="6 12" id="KW-0479">Metal-binding</keyword>
<gene>
    <name evidence="14" type="ORF">NKR19_g5189</name>
</gene>
<dbReference type="PANTHER" id="PTHR24305">
    <property type="entry name" value="CYTOCHROME P450"/>
    <property type="match status" value="1"/>
</dbReference>
<feature type="transmembrane region" description="Helical" evidence="13">
    <location>
        <begin position="16"/>
        <end position="33"/>
    </location>
</feature>
<keyword evidence="7 13" id="KW-1133">Transmembrane helix</keyword>
<dbReference type="GO" id="GO:1902181">
    <property type="term" value="P:verruculogen biosynthetic process"/>
    <property type="evidence" value="ECO:0007669"/>
    <property type="project" value="UniProtKB-ARBA"/>
</dbReference>
<comment type="cofactor">
    <cofactor evidence="1 12">
        <name>heme</name>
        <dbReference type="ChEBI" id="CHEBI:30413"/>
    </cofactor>
</comment>
<evidence type="ECO:0000256" key="12">
    <source>
        <dbReference type="PIRSR" id="PIRSR602401-1"/>
    </source>
</evidence>
<dbReference type="PRINTS" id="PR00463">
    <property type="entry name" value="EP450I"/>
</dbReference>
<dbReference type="GO" id="GO:0005506">
    <property type="term" value="F:iron ion binding"/>
    <property type="evidence" value="ECO:0007669"/>
    <property type="project" value="InterPro"/>
</dbReference>
<feature type="transmembrane region" description="Helical" evidence="13">
    <location>
        <begin position="45"/>
        <end position="63"/>
    </location>
</feature>
<dbReference type="Gene3D" id="1.10.630.10">
    <property type="entry name" value="Cytochrome P450"/>
    <property type="match status" value="1"/>
</dbReference>
<dbReference type="FunFam" id="1.10.630.10:FF:000063">
    <property type="entry name" value="Cytochrome P450 monooxygenase"/>
    <property type="match status" value="1"/>
</dbReference>
<keyword evidence="15" id="KW-1185">Reference proteome</keyword>
<accession>A0AA38VGZ4</accession>
<keyword evidence="4 12" id="KW-0349">Heme</keyword>
<evidence type="ECO:0000256" key="11">
    <source>
        <dbReference type="ARBA" id="ARBA00023136"/>
    </source>
</evidence>
<keyword evidence="11 13" id="KW-0472">Membrane</keyword>
<comment type="subcellular location">
    <subcellularLocation>
        <location evidence="2">Membrane</location>
    </subcellularLocation>
</comment>
<dbReference type="CDD" id="cd11061">
    <property type="entry name" value="CYP67-like"/>
    <property type="match status" value="1"/>
</dbReference>
<evidence type="ECO:0000256" key="9">
    <source>
        <dbReference type="ARBA" id="ARBA00023004"/>
    </source>
</evidence>
<keyword evidence="8" id="KW-0560">Oxidoreductase</keyword>
<dbReference type="Proteomes" id="UP001174691">
    <property type="component" value="Unassembled WGS sequence"/>
</dbReference>
<evidence type="ECO:0000256" key="6">
    <source>
        <dbReference type="ARBA" id="ARBA00022723"/>
    </source>
</evidence>
<evidence type="ECO:0000313" key="15">
    <source>
        <dbReference type="Proteomes" id="UP001174691"/>
    </source>
</evidence>
<dbReference type="EMBL" id="JANBVN010000069">
    <property type="protein sequence ID" value="KAJ9150634.1"/>
    <property type="molecule type" value="Genomic_DNA"/>
</dbReference>
<dbReference type="GO" id="GO:0016020">
    <property type="term" value="C:membrane"/>
    <property type="evidence" value="ECO:0007669"/>
    <property type="project" value="UniProtKB-SubCell"/>
</dbReference>
<dbReference type="GO" id="GO:0016705">
    <property type="term" value="F:oxidoreductase activity, acting on paired donors, with incorporation or reduction of molecular oxygen"/>
    <property type="evidence" value="ECO:0007669"/>
    <property type="project" value="InterPro"/>
</dbReference>
<dbReference type="InterPro" id="IPR001128">
    <property type="entry name" value="Cyt_P450"/>
</dbReference>
<evidence type="ECO:0000256" key="8">
    <source>
        <dbReference type="ARBA" id="ARBA00023002"/>
    </source>
</evidence>
<organism evidence="14 15">
    <name type="scientific">Coniochaeta hoffmannii</name>
    <dbReference type="NCBI Taxonomy" id="91930"/>
    <lineage>
        <taxon>Eukaryota</taxon>
        <taxon>Fungi</taxon>
        <taxon>Dikarya</taxon>
        <taxon>Ascomycota</taxon>
        <taxon>Pezizomycotina</taxon>
        <taxon>Sordariomycetes</taxon>
        <taxon>Sordariomycetidae</taxon>
        <taxon>Coniochaetales</taxon>
        <taxon>Coniochaetaceae</taxon>
        <taxon>Coniochaeta</taxon>
    </lineage>
</organism>
<comment type="caution">
    <text evidence="14">The sequence shown here is derived from an EMBL/GenBank/DDBJ whole genome shotgun (WGS) entry which is preliminary data.</text>
</comment>
<dbReference type="GO" id="GO:0004497">
    <property type="term" value="F:monooxygenase activity"/>
    <property type="evidence" value="ECO:0007669"/>
    <property type="project" value="UniProtKB-KW"/>
</dbReference>
<dbReference type="InterPro" id="IPR002401">
    <property type="entry name" value="Cyt_P450_E_grp-I"/>
</dbReference>
<evidence type="ECO:0000256" key="7">
    <source>
        <dbReference type="ARBA" id="ARBA00022989"/>
    </source>
</evidence>
<dbReference type="InterPro" id="IPR050121">
    <property type="entry name" value="Cytochrome_P450_monoxygenase"/>
</dbReference>